<proteinExistence type="inferred from homology"/>
<dbReference type="Gene3D" id="3.40.190.10">
    <property type="entry name" value="Periplasmic binding protein-like II"/>
    <property type="match status" value="1"/>
</dbReference>
<dbReference type="EMBL" id="CP154792">
    <property type="protein sequence ID" value="XAN14026.1"/>
    <property type="molecule type" value="Genomic_DNA"/>
</dbReference>
<evidence type="ECO:0000313" key="4">
    <source>
        <dbReference type="Proteomes" id="UP001446337"/>
    </source>
</evidence>
<evidence type="ECO:0000313" key="3">
    <source>
        <dbReference type="EMBL" id="XAN14026.1"/>
    </source>
</evidence>
<evidence type="ECO:0000256" key="1">
    <source>
        <dbReference type="ARBA" id="ARBA00006987"/>
    </source>
</evidence>
<dbReference type="RefSeq" id="WP_075873438.1">
    <property type="nucleotide sequence ID" value="NZ_CADIJN010000022.1"/>
</dbReference>
<accession>A0ABZ3FYB0</accession>
<dbReference type="GeneID" id="92844252"/>
<dbReference type="Proteomes" id="UP001446337">
    <property type="component" value="Chromosome"/>
</dbReference>
<evidence type="ECO:0000256" key="2">
    <source>
        <dbReference type="SAM" id="SignalP"/>
    </source>
</evidence>
<dbReference type="InterPro" id="IPR042100">
    <property type="entry name" value="Bug_dom1"/>
</dbReference>
<dbReference type="Pfam" id="PF03401">
    <property type="entry name" value="TctC"/>
    <property type="match status" value="1"/>
</dbReference>
<organism evidence="3 4">
    <name type="scientific">Achromobacter denitrificans</name>
    <name type="common">Alcaligenes denitrificans</name>
    <dbReference type="NCBI Taxonomy" id="32002"/>
    <lineage>
        <taxon>Bacteria</taxon>
        <taxon>Pseudomonadati</taxon>
        <taxon>Pseudomonadota</taxon>
        <taxon>Betaproteobacteria</taxon>
        <taxon>Burkholderiales</taxon>
        <taxon>Alcaligenaceae</taxon>
        <taxon>Achromobacter</taxon>
    </lineage>
</organism>
<dbReference type="PROSITE" id="PS51318">
    <property type="entry name" value="TAT"/>
    <property type="match status" value="1"/>
</dbReference>
<gene>
    <name evidence="3" type="ORF">AAIK43_21865</name>
</gene>
<sequence>MLIKNPEVSRRNVLKVFLAGALAAAAAPVLAADSYPSKPITMVVGFPPGGSNDIVARIIAPKLGNVLGVPVVVENRPGANATIGTEYVARAKPDGYTITLGSVSPLLLSYYAYPNLPYDPYKDLSGITTVASTPELLAINPNVPAKNLAELVALSKKQDITLASAGAGGLPHLAIELLKAASNGRVVHVPYKGASPGMADAVGGHVNGIIVDLPALQKLVVDGRLRAIAVTDTKRSPTMPEVPTTVEGGLPSVIAFNWFAIMGPKGLPMDIREKLHKALVKTMDDPDTQAKLEKLGIGPFTQESPVAFDAFMKQEGERWSKLIKDAGVQAGS</sequence>
<keyword evidence="4" id="KW-1185">Reference proteome</keyword>
<reference evidence="3 4" key="1">
    <citation type="submission" date="2024-05" db="EMBL/GenBank/DDBJ databases">
        <title>Achromobacter denitrificans. BP1, complete genome.</title>
        <authorList>
            <person name="Zhang B."/>
        </authorList>
    </citation>
    <scope>NUCLEOTIDE SEQUENCE [LARGE SCALE GENOMIC DNA]</scope>
    <source>
        <strain evidence="3 4">BP1</strain>
    </source>
</reference>
<feature type="signal peptide" evidence="2">
    <location>
        <begin position="1"/>
        <end position="31"/>
    </location>
</feature>
<keyword evidence="2" id="KW-0732">Signal</keyword>
<dbReference type="PANTHER" id="PTHR42928:SF5">
    <property type="entry name" value="BLR1237 PROTEIN"/>
    <property type="match status" value="1"/>
</dbReference>
<dbReference type="CDD" id="cd13578">
    <property type="entry name" value="PBP2_Bug27"/>
    <property type="match status" value="1"/>
</dbReference>
<dbReference type="InterPro" id="IPR005064">
    <property type="entry name" value="BUG"/>
</dbReference>
<dbReference type="SUPFAM" id="SSF53850">
    <property type="entry name" value="Periplasmic binding protein-like II"/>
    <property type="match status" value="1"/>
</dbReference>
<dbReference type="PIRSF" id="PIRSF017082">
    <property type="entry name" value="YflP"/>
    <property type="match status" value="1"/>
</dbReference>
<protein>
    <submittedName>
        <fullName evidence="3">Tripartite tricarboxylate transporter substrate binding protein</fullName>
    </submittedName>
</protein>
<dbReference type="InterPro" id="IPR006311">
    <property type="entry name" value="TAT_signal"/>
</dbReference>
<name>A0ABZ3FYB0_ACHDE</name>
<comment type="similarity">
    <text evidence="1">Belongs to the UPF0065 (bug) family.</text>
</comment>
<dbReference type="Gene3D" id="3.40.190.150">
    <property type="entry name" value="Bordetella uptake gene, domain 1"/>
    <property type="match status" value="1"/>
</dbReference>
<feature type="chain" id="PRO_5047550811" evidence="2">
    <location>
        <begin position="32"/>
        <end position="332"/>
    </location>
</feature>
<dbReference type="PANTHER" id="PTHR42928">
    <property type="entry name" value="TRICARBOXYLATE-BINDING PROTEIN"/>
    <property type="match status" value="1"/>
</dbReference>